<name>A0ABU1Y9R0_9FLAO</name>
<evidence type="ECO:0008006" key="3">
    <source>
        <dbReference type="Google" id="ProtNLM"/>
    </source>
</evidence>
<dbReference type="Proteomes" id="UP001269081">
    <property type="component" value="Unassembled WGS sequence"/>
</dbReference>
<proteinExistence type="predicted"/>
<comment type="caution">
    <text evidence="1">The sequence shown here is derived from an EMBL/GenBank/DDBJ whole genome shotgun (WGS) entry which is preliminary data.</text>
</comment>
<dbReference type="EMBL" id="JAVDWQ010000009">
    <property type="protein sequence ID" value="MDR7210967.1"/>
    <property type="molecule type" value="Genomic_DNA"/>
</dbReference>
<dbReference type="RefSeq" id="WP_310282360.1">
    <property type="nucleotide sequence ID" value="NZ_JAVDWQ010000009.1"/>
</dbReference>
<keyword evidence="2" id="KW-1185">Reference proteome</keyword>
<gene>
    <name evidence="1" type="ORF">J2W48_002918</name>
</gene>
<reference evidence="1 2" key="1">
    <citation type="submission" date="2023-07" db="EMBL/GenBank/DDBJ databases">
        <title>Sorghum-associated microbial communities from plants grown in Nebraska, USA.</title>
        <authorList>
            <person name="Schachtman D."/>
        </authorList>
    </citation>
    <scope>NUCLEOTIDE SEQUENCE [LARGE SCALE GENOMIC DNA]</scope>
    <source>
        <strain evidence="1 2">4129</strain>
    </source>
</reference>
<protein>
    <recommendedName>
        <fullName evidence="3">Transposase</fullName>
    </recommendedName>
</protein>
<accession>A0ABU1Y9R0</accession>
<evidence type="ECO:0000313" key="1">
    <source>
        <dbReference type="EMBL" id="MDR7210967.1"/>
    </source>
</evidence>
<sequence length="48" mass="5828">MSRNYKFHNPEGLYFISFAVVGWLDVFTRNEYKDLFIESILYCQKTKD</sequence>
<evidence type="ECO:0000313" key="2">
    <source>
        <dbReference type="Proteomes" id="UP001269081"/>
    </source>
</evidence>
<organism evidence="1 2">
    <name type="scientific">Flavobacterium piscis</name>
    <dbReference type="NCBI Taxonomy" id="1114874"/>
    <lineage>
        <taxon>Bacteria</taxon>
        <taxon>Pseudomonadati</taxon>
        <taxon>Bacteroidota</taxon>
        <taxon>Flavobacteriia</taxon>
        <taxon>Flavobacteriales</taxon>
        <taxon>Flavobacteriaceae</taxon>
        <taxon>Flavobacterium</taxon>
    </lineage>
</organism>